<organism evidence="9 10">
    <name type="scientific">Herbihabitans rhizosphaerae</name>
    <dbReference type="NCBI Taxonomy" id="1872711"/>
    <lineage>
        <taxon>Bacteria</taxon>
        <taxon>Bacillati</taxon>
        <taxon>Actinomycetota</taxon>
        <taxon>Actinomycetes</taxon>
        <taxon>Pseudonocardiales</taxon>
        <taxon>Pseudonocardiaceae</taxon>
        <taxon>Herbihabitans</taxon>
    </lineage>
</organism>
<dbReference type="EMBL" id="SGWQ01000008">
    <property type="protein sequence ID" value="RZS34766.1"/>
    <property type="molecule type" value="Genomic_DNA"/>
</dbReference>
<dbReference type="Pfam" id="PF03176">
    <property type="entry name" value="MMPL"/>
    <property type="match status" value="2"/>
</dbReference>
<proteinExistence type="inferred from homology"/>
<evidence type="ECO:0000256" key="6">
    <source>
        <dbReference type="ARBA" id="ARBA00023136"/>
    </source>
</evidence>
<sequence>MFERIGRVVVHNPWKVIGIWVLAAFAIVAFSPKLTDITNSDQTSFLPDSYESVEATKIAEKAFPTGKQATALVVFKRQDGAPLGVPDQGRVTQVAGELNAAGIDRVKGVVSGPESLSPNHSVQLANIALDGQAQDQPVVDAVKKVREKLSASLQGSGLKAGVTGDAALMLDNQDSFKDGEKLIGIATIVIIIGLLLFIFRSPVAALLPVVSVGLVFTVSTSLIALAGKAFDFQVGQELGSLLTVVMFGIGTDYILFLLFRYRERLRAGDDPKQAMATAVARVGEAIASAAGAVIVAFSALVLSTLGSFATLGPGLAIAVATMLVAGLTLIPAIVSLLGTKVFWPSKKQWQQEHQGTLSAKTGKLVGRRPALVAGVSGLVMVGLAVGALGFTANYDQIDQLPSDTESSQTFKDMQQGFPAGALNPTKVIVVSTNGAPLSQDAVTRVATAVGGAEGVGKAMAESLRPNATVGQISVLLKESPFSNAALDLVEKDGPVRNAAHAAAAPDTRVLVGGQTSAFADVRQATNRDLTVIFPVAAVLIALILGLLLRSIVAPIYLMIAVVVNFLATLGATVIVFQGFAGNAGLMFSLPIILYLFVVAIGTDYNILMIARLREEAREGKDPRTAADLAVEHAGPSVAAAGVILAGTFAALMLAGVSLLTQMGFAVAIGIVLSAFVMSMFFVPAFTAMIGHKAWWPGHGDEPRVKAVEQHRDDAVRSGL</sequence>
<keyword evidence="5 7" id="KW-1133">Transmembrane helix</keyword>
<protein>
    <submittedName>
        <fullName evidence="9">RND superfamily putative drug exporter</fullName>
    </submittedName>
</protein>
<keyword evidence="6 7" id="KW-0472">Membrane</keyword>
<evidence type="ECO:0000259" key="8">
    <source>
        <dbReference type="PROSITE" id="PS50156"/>
    </source>
</evidence>
<dbReference type="OrthoDB" id="2365435at2"/>
<evidence type="ECO:0000256" key="7">
    <source>
        <dbReference type="SAM" id="Phobius"/>
    </source>
</evidence>
<feature type="domain" description="SSD" evidence="8">
    <location>
        <begin position="205"/>
        <end position="336"/>
    </location>
</feature>
<reference evidence="9 10" key="1">
    <citation type="submission" date="2019-02" db="EMBL/GenBank/DDBJ databases">
        <title>Genomic Encyclopedia of Type Strains, Phase IV (KMG-IV): sequencing the most valuable type-strain genomes for metagenomic binning, comparative biology and taxonomic classification.</title>
        <authorList>
            <person name="Goeker M."/>
        </authorList>
    </citation>
    <scope>NUCLEOTIDE SEQUENCE [LARGE SCALE GENOMIC DNA]</scope>
    <source>
        <strain evidence="9 10">DSM 101727</strain>
    </source>
</reference>
<evidence type="ECO:0000256" key="2">
    <source>
        <dbReference type="ARBA" id="ARBA00010157"/>
    </source>
</evidence>
<comment type="similarity">
    <text evidence="2">Belongs to the resistance-nodulation-cell division (RND) (TC 2.A.6) family. MmpL subfamily.</text>
</comment>
<dbReference type="Proteomes" id="UP000294257">
    <property type="component" value="Unassembled WGS sequence"/>
</dbReference>
<name>A0A4Q7KLE3_9PSEU</name>
<evidence type="ECO:0000256" key="3">
    <source>
        <dbReference type="ARBA" id="ARBA00022475"/>
    </source>
</evidence>
<evidence type="ECO:0000256" key="1">
    <source>
        <dbReference type="ARBA" id="ARBA00004651"/>
    </source>
</evidence>
<feature type="transmembrane region" description="Helical" evidence="7">
    <location>
        <begin position="182"/>
        <end position="199"/>
    </location>
</feature>
<accession>A0A4Q7KLE3</accession>
<gene>
    <name evidence="9" type="ORF">EV193_108114</name>
</gene>
<dbReference type="InterPro" id="IPR050545">
    <property type="entry name" value="Mycobact_MmpL"/>
</dbReference>
<feature type="transmembrane region" description="Helical" evidence="7">
    <location>
        <begin position="206"/>
        <end position="226"/>
    </location>
</feature>
<evidence type="ECO:0000256" key="5">
    <source>
        <dbReference type="ARBA" id="ARBA00022989"/>
    </source>
</evidence>
<feature type="transmembrane region" description="Helical" evidence="7">
    <location>
        <begin position="662"/>
        <end position="682"/>
    </location>
</feature>
<dbReference type="InterPro" id="IPR000731">
    <property type="entry name" value="SSD"/>
</dbReference>
<evidence type="ECO:0000313" key="10">
    <source>
        <dbReference type="Proteomes" id="UP000294257"/>
    </source>
</evidence>
<comment type="subcellular location">
    <subcellularLocation>
        <location evidence="1">Cell membrane</location>
        <topology evidence="1">Multi-pass membrane protein</topology>
    </subcellularLocation>
</comment>
<dbReference type="PANTHER" id="PTHR33406:SF6">
    <property type="entry name" value="MEMBRANE PROTEIN YDGH-RELATED"/>
    <property type="match status" value="1"/>
</dbReference>
<evidence type="ECO:0000313" key="9">
    <source>
        <dbReference type="EMBL" id="RZS34766.1"/>
    </source>
</evidence>
<comment type="caution">
    <text evidence="9">The sequence shown here is derived from an EMBL/GenBank/DDBJ whole genome shotgun (WGS) entry which is preliminary data.</text>
</comment>
<feature type="transmembrane region" description="Helical" evidence="7">
    <location>
        <begin position="591"/>
        <end position="612"/>
    </location>
</feature>
<feature type="transmembrane region" description="Helical" evidence="7">
    <location>
        <begin position="529"/>
        <end position="548"/>
    </location>
</feature>
<feature type="transmembrane region" description="Helical" evidence="7">
    <location>
        <begin position="633"/>
        <end position="656"/>
    </location>
</feature>
<feature type="transmembrane region" description="Helical" evidence="7">
    <location>
        <begin position="238"/>
        <end position="261"/>
    </location>
</feature>
<dbReference type="AlphaFoldDB" id="A0A4Q7KLE3"/>
<feature type="transmembrane region" description="Helical" evidence="7">
    <location>
        <begin position="370"/>
        <end position="392"/>
    </location>
</feature>
<dbReference type="Gene3D" id="1.20.1640.10">
    <property type="entry name" value="Multidrug efflux transporter AcrB transmembrane domain"/>
    <property type="match status" value="2"/>
</dbReference>
<dbReference type="PANTHER" id="PTHR33406">
    <property type="entry name" value="MEMBRANE PROTEIN MJ1562-RELATED"/>
    <property type="match status" value="1"/>
</dbReference>
<dbReference type="SUPFAM" id="SSF82866">
    <property type="entry name" value="Multidrug efflux transporter AcrB transmembrane domain"/>
    <property type="match status" value="2"/>
</dbReference>
<dbReference type="InterPro" id="IPR004869">
    <property type="entry name" value="MMPL_dom"/>
</dbReference>
<keyword evidence="4 7" id="KW-0812">Transmembrane</keyword>
<feature type="transmembrane region" description="Helical" evidence="7">
    <location>
        <begin position="315"/>
        <end position="337"/>
    </location>
</feature>
<keyword evidence="3" id="KW-1003">Cell membrane</keyword>
<feature type="transmembrane region" description="Helical" evidence="7">
    <location>
        <begin position="555"/>
        <end position="579"/>
    </location>
</feature>
<evidence type="ECO:0000256" key="4">
    <source>
        <dbReference type="ARBA" id="ARBA00022692"/>
    </source>
</evidence>
<feature type="transmembrane region" description="Helical" evidence="7">
    <location>
        <begin position="282"/>
        <end position="309"/>
    </location>
</feature>
<dbReference type="PROSITE" id="PS50156">
    <property type="entry name" value="SSD"/>
    <property type="match status" value="2"/>
</dbReference>
<dbReference type="GO" id="GO:0005886">
    <property type="term" value="C:plasma membrane"/>
    <property type="evidence" value="ECO:0007669"/>
    <property type="project" value="UniProtKB-SubCell"/>
</dbReference>
<dbReference type="RefSeq" id="WP_130346217.1">
    <property type="nucleotide sequence ID" value="NZ_SGWQ01000008.1"/>
</dbReference>
<feature type="transmembrane region" description="Helical" evidence="7">
    <location>
        <begin position="12"/>
        <end position="30"/>
    </location>
</feature>
<feature type="domain" description="SSD" evidence="8">
    <location>
        <begin position="558"/>
        <end position="687"/>
    </location>
</feature>
<keyword evidence="10" id="KW-1185">Reference proteome</keyword>